<evidence type="ECO:0000256" key="1">
    <source>
        <dbReference type="ARBA" id="ARBA00006611"/>
    </source>
</evidence>
<dbReference type="Gene3D" id="3.30.450.90">
    <property type="match status" value="1"/>
</dbReference>
<dbReference type="Pfam" id="PF00437">
    <property type="entry name" value="T2SSE"/>
    <property type="match status" value="1"/>
</dbReference>
<keyword evidence="2" id="KW-0547">Nucleotide-binding</keyword>
<evidence type="ECO:0000259" key="4">
    <source>
        <dbReference type="PROSITE" id="PS00662"/>
    </source>
</evidence>
<evidence type="ECO:0000313" key="5">
    <source>
        <dbReference type="EMBL" id="KRL63939.1"/>
    </source>
</evidence>
<accession>A0A0R1SD67</accession>
<dbReference type="GO" id="GO:0005886">
    <property type="term" value="C:plasma membrane"/>
    <property type="evidence" value="ECO:0007669"/>
    <property type="project" value="TreeGrafter"/>
</dbReference>
<evidence type="ECO:0000313" key="6">
    <source>
        <dbReference type="Proteomes" id="UP000051931"/>
    </source>
</evidence>
<dbReference type="CDD" id="cd01129">
    <property type="entry name" value="PulE-GspE-like"/>
    <property type="match status" value="1"/>
</dbReference>
<organism evidence="5 6">
    <name type="scientific">Lactobacillus psittaci DSM 15354</name>
    <dbReference type="NCBI Taxonomy" id="1122152"/>
    <lineage>
        <taxon>Bacteria</taxon>
        <taxon>Bacillati</taxon>
        <taxon>Bacillota</taxon>
        <taxon>Bacilli</taxon>
        <taxon>Lactobacillales</taxon>
        <taxon>Lactobacillaceae</taxon>
        <taxon>Lactobacillus</taxon>
    </lineage>
</organism>
<comment type="similarity">
    <text evidence="1">Belongs to the GSP E family.</text>
</comment>
<dbReference type="GO" id="GO:0005524">
    <property type="term" value="F:ATP binding"/>
    <property type="evidence" value="ECO:0007669"/>
    <property type="project" value="UniProtKB-KW"/>
</dbReference>
<dbReference type="InterPro" id="IPR027417">
    <property type="entry name" value="P-loop_NTPase"/>
</dbReference>
<dbReference type="STRING" id="1122152.GCA_000425905_00497"/>
<gene>
    <name evidence="5" type="ORF">FC23_GL000186</name>
</gene>
<dbReference type="InterPro" id="IPR001482">
    <property type="entry name" value="T2SS/T4SS_dom"/>
</dbReference>
<dbReference type="NCBIfam" id="NF041000">
    <property type="entry name" value="ATPase_ComGA"/>
    <property type="match status" value="1"/>
</dbReference>
<dbReference type="AlphaFoldDB" id="A0A0R1SD67"/>
<proteinExistence type="inferred from homology"/>
<dbReference type="SUPFAM" id="SSF52540">
    <property type="entry name" value="P-loop containing nucleoside triphosphate hydrolases"/>
    <property type="match status" value="1"/>
</dbReference>
<dbReference type="Gene3D" id="3.40.50.300">
    <property type="entry name" value="P-loop containing nucleotide triphosphate hydrolases"/>
    <property type="match status" value="1"/>
</dbReference>
<evidence type="ECO:0000256" key="2">
    <source>
        <dbReference type="ARBA" id="ARBA00022741"/>
    </source>
</evidence>
<dbReference type="OrthoDB" id="9808272at2"/>
<protein>
    <submittedName>
        <fullName evidence="5">ComG operon protein 1</fullName>
    </submittedName>
</protein>
<reference evidence="5 6" key="1">
    <citation type="journal article" date="2015" name="Genome Announc.">
        <title>Expanding the biotechnology potential of lactobacilli through comparative genomics of 213 strains and associated genera.</title>
        <authorList>
            <person name="Sun Z."/>
            <person name="Harris H.M."/>
            <person name="McCann A."/>
            <person name="Guo C."/>
            <person name="Argimon S."/>
            <person name="Zhang W."/>
            <person name="Yang X."/>
            <person name="Jeffery I.B."/>
            <person name="Cooney J.C."/>
            <person name="Kagawa T.F."/>
            <person name="Liu W."/>
            <person name="Song Y."/>
            <person name="Salvetti E."/>
            <person name="Wrobel A."/>
            <person name="Rasinkangas P."/>
            <person name="Parkhill J."/>
            <person name="Rea M.C."/>
            <person name="O'Sullivan O."/>
            <person name="Ritari J."/>
            <person name="Douillard F.P."/>
            <person name="Paul Ross R."/>
            <person name="Yang R."/>
            <person name="Briner A.E."/>
            <person name="Felis G.E."/>
            <person name="de Vos W.M."/>
            <person name="Barrangou R."/>
            <person name="Klaenhammer T.R."/>
            <person name="Caufield P.W."/>
            <person name="Cui Y."/>
            <person name="Zhang H."/>
            <person name="O'Toole P.W."/>
        </authorList>
    </citation>
    <scope>NUCLEOTIDE SEQUENCE [LARGE SCALE GENOMIC DNA]</scope>
    <source>
        <strain evidence="5 6">DSM 15354</strain>
    </source>
</reference>
<dbReference type="eggNOG" id="COG2804">
    <property type="taxonomic scope" value="Bacteria"/>
</dbReference>
<dbReference type="InterPro" id="IPR047667">
    <property type="entry name" value="ATPase_ComGA"/>
</dbReference>
<dbReference type="Proteomes" id="UP000051931">
    <property type="component" value="Unassembled WGS sequence"/>
</dbReference>
<dbReference type="PROSITE" id="PS00662">
    <property type="entry name" value="T2SP_E"/>
    <property type="match status" value="1"/>
</dbReference>
<evidence type="ECO:0000256" key="3">
    <source>
        <dbReference type="ARBA" id="ARBA00022840"/>
    </source>
</evidence>
<keyword evidence="3" id="KW-0067">ATP-binding</keyword>
<dbReference type="RefSeq" id="WP_027824690.1">
    <property type="nucleotide sequence ID" value="NZ_AUEI01000004.1"/>
</dbReference>
<dbReference type="PANTHER" id="PTHR30258:SF2">
    <property type="entry name" value="COMG OPERON PROTEIN 1"/>
    <property type="match status" value="1"/>
</dbReference>
<sequence>MEIKLFAQEVINEAVKLGASDIFIYPNQEEYQLKFRLPNKLIIFKTVVSKAGQELINYFKFLADMDIAEHRRPQVGSIAKEKFFLRFSSVGDFSGQESMVIRLIYVVGSNKYFMKDQLINLTTHASRRGLILTSGPTGSGKTSTMYEIAKEVGKNKVVMTIEDPVEIYEPTFLQTQINLEANISYESLLKAALRQRPDILLVGEIRDSLTARLAVDAALSGHLVLATLHAKSTLQVISRLQGLGIGQAELANCLTAVSYQRLIPMKSGEVACLLDIAAGKRLNSEFETQRHGDFITWTDNLKFLLKEGIISAADFDRFQEG</sequence>
<dbReference type="EMBL" id="AZFB01000001">
    <property type="protein sequence ID" value="KRL63939.1"/>
    <property type="molecule type" value="Genomic_DNA"/>
</dbReference>
<dbReference type="PATRIC" id="fig|1122152.4.peg.187"/>
<name>A0A0R1SD67_9LACO</name>
<comment type="caution">
    <text evidence="5">The sequence shown here is derived from an EMBL/GenBank/DDBJ whole genome shotgun (WGS) entry which is preliminary data.</text>
</comment>
<dbReference type="PANTHER" id="PTHR30258">
    <property type="entry name" value="TYPE II SECRETION SYSTEM PROTEIN GSPE-RELATED"/>
    <property type="match status" value="1"/>
</dbReference>
<feature type="domain" description="Bacterial type II secretion system protein E" evidence="4">
    <location>
        <begin position="193"/>
        <end position="207"/>
    </location>
</feature>
<dbReference type="GO" id="GO:0016887">
    <property type="term" value="F:ATP hydrolysis activity"/>
    <property type="evidence" value="ECO:0007669"/>
    <property type="project" value="TreeGrafter"/>
</dbReference>
<keyword evidence="6" id="KW-1185">Reference proteome</keyword>